<proteinExistence type="predicted"/>
<dbReference type="OrthoDB" id="696612at2759"/>
<dbReference type="Pfam" id="PF13962">
    <property type="entry name" value="PGG"/>
    <property type="match status" value="1"/>
</dbReference>
<name>A0A1D6B457_WHEAT</name>
<feature type="transmembrane region" description="Helical" evidence="2">
    <location>
        <begin position="93"/>
        <end position="111"/>
    </location>
</feature>
<dbReference type="Gramene" id="TraesCSU02G197700.1">
    <property type="protein sequence ID" value="TraesCSU02G197700.1.cds1"/>
    <property type="gene ID" value="TraesCSU02G197700"/>
</dbReference>
<dbReference type="RefSeq" id="XP_044446593.1">
    <property type="nucleotide sequence ID" value="XM_044590658.1"/>
</dbReference>
<dbReference type="OMA" id="TEWYEAG"/>
<keyword evidence="2" id="KW-0472">Membrane</keyword>
<dbReference type="Proteomes" id="UP000019116">
    <property type="component" value="Chromosome Un"/>
</dbReference>
<organism evidence="4">
    <name type="scientific">Triticum aestivum</name>
    <name type="common">Wheat</name>
    <dbReference type="NCBI Taxonomy" id="4565"/>
    <lineage>
        <taxon>Eukaryota</taxon>
        <taxon>Viridiplantae</taxon>
        <taxon>Streptophyta</taxon>
        <taxon>Embryophyta</taxon>
        <taxon>Tracheophyta</taxon>
        <taxon>Spermatophyta</taxon>
        <taxon>Magnoliopsida</taxon>
        <taxon>Liliopsida</taxon>
        <taxon>Poales</taxon>
        <taxon>Poaceae</taxon>
        <taxon>BOP clade</taxon>
        <taxon>Pooideae</taxon>
        <taxon>Triticodae</taxon>
        <taxon>Triticeae</taxon>
        <taxon>Triticinae</taxon>
        <taxon>Triticum</taxon>
    </lineage>
</organism>
<reference evidence="4" key="2">
    <citation type="submission" date="2018-10" db="UniProtKB">
        <authorList>
            <consortium name="EnsemblPlants"/>
        </authorList>
    </citation>
    <scope>IDENTIFICATION</scope>
</reference>
<evidence type="ECO:0000313" key="5">
    <source>
        <dbReference type="EnsemblPlants" id="TraesCSU02G197700.1.cds1"/>
    </source>
</evidence>
<dbReference type="Gramene" id="TraesCSU03G0296000.1">
    <property type="protein sequence ID" value="TraesCSU03G0296000.1.CDS1"/>
    <property type="gene ID" value="TraesCSU03G0296000"/>
</dbReference>
<dbReference type="EnsemblPlants" id="TraesCSU02G191500.1">
    <property type="protein sequence ID" value="TraesCSU02G191500.1.cds1"/>
    <property type="gene ID" value="TraesCSU02G191500"/>
</dbReference>
<dbReference type="KEGG" id="taes:123176464"/>
<feature type="domain" description="PGG" evidence="3">
    <location>
        <begin position="86"/>
        <end position="205"/>
    </location>
</feature>
<feature type="transmembrane region" description="Helical" evidence="2">
    <location>
        <begin position="187"/>
        <end position="209"/>
    </location>
</feature>
<dbReference type="Gramene" id="TraesCSU02G194800.1">
    <property type="protein sequence ID" value="TraesCSU02G194800.1.cds1"/>
    <property type="gene ID" value="TraesCSU02G194800"/>
</dbReference>
<evidence type="ECO:0000256" key="1">
    <source>
        <dbReference type="SAM" id="MobiDB-lite"/>
    </source>
</evidence>
<keyword evidence="6" id="KW-1185">Reference proteome</keyword>
<keyword evidence="2" id="KW-1133">Transmembrane helix</keyword>
<dbReference type="Gramene" id="TraesCSU02G191500.1">
    <property type="protein sequence ID" value="TraesCSU02G191500.1.cds1"/>
    <property type="gene ID" value="TraesCSU02G191500"/>
</dbReference>
<feature type="transmembrane region" description="Helical" evidence="2">
    <location>
        <begin position="152"/>
        <end position="175"/>
    </location>
</feature>
<feature type="compositionally biased region" description="Basic and acidic residues" evidence="1">
    <location>
        <begin position="1"/>
        <end position="19"/>
    </location>
</feature>
<evidence type="ECO:0000313" key="4">
    <source>
        <dbReference type="EnsemblPlants" id="TraesCSU02G191500.1.cds1"/>
    </source>
</evidence>
<reference evidence="4" key="1">
    <citation type="submission" date="2018-08" db="EMBL/GenBank/DDBJ databases">
        <authorList>
            <person name="Rossello M."/>
        </authorList>
    </citation>
    <scope>NUCLEOTIDE SEQUENCE [LARGE SCALE GENOMIC DNA]</scope>
    <source>
        <strain evidence="4">cv. Chinese Spring</strain>
    </source>
</reference>
<keyword evidence="2" id="KW-0812">Transmembrane</keyword>
<protein>
    <recommendedName>
        <fullName evidence="3">PGG domain-containing protein</fullName>
    </recommendedName>
</protein>
<dbReference type="Gramene" id="TraesCSU03G0290300.1">
    <property type="protein sequence ID" value="TraesCSU03G0290300.1.CDS1"/>
    <property type="gene ID" value="TraesCSU03G0290300"/>
</dbReference>
<accession>A0A1D6B457</accession>
<dbReference type="EnsemblPlants" id="TraesCSU02G197700.1">
    <property type="protein sequence ID" value="TraesCSU02G197700.1.cds1"/>
    <property type="gene ID" value="TraesCSU02G197700"/>
</dbReference>
<evidence type="ECO:0000256" key="2">
    <source>
        <dbReference type="SAM" id="Phobius"/>
    </source>
</evidence>
<sequence length="254" mass="27220">MSNAEHSHAEMAGAEREADAGVSHTRGNPKVRADPRAAAAAGAGAGDEDQIRKQILEQLLLHVQALRADGEPIQTPASQQAKEDAEYLDKMRGWLMTVATLFVGFAFQTGMHPPNWIPKDYLPLLVAAHTPYPDSKTKHHALLALRNAGHTIPLFMFLNTLTLAIGLGLLVKLLLMRKTPSRGEMKHVTAMVVVLAMTVACTFASGVSGSPLVDSLVLVFLAAYGVWTVFTVKGWLSNYGNCGLGRGDVSTPGD</sequence>
<dbReference type="AlphaFoldDB" id="A0A1D6B457"/>
<feature type="transmembrane region" description="Helical" evidence="2">
    <location>
        <begin position="215"/>
        <end position="236"/>
    </location>
</feature>
<feature type="region of interest" description="Disordered" evidence="1">
    <location>
        <begin position="1"/>
        <end position="48"/>
    </location>
</feature>
<dbReference type="GeneID" id="123176464"/>
<evidence type="ECO:0000313" key="6">
    <source>
        <dbReference type="Proteomes" id="UP000019116"/>
    </source>
</evidence>
<dbReference type="EnsemblPlants" id="TraesCSU02G194800.1">
    <property type="protein sequence ID" value="TraesCSU02G194800.1.cds1"/>
    <property type="gene ID" value="TraesCSU02G194800"/>
</dbReference>
<dbReference type="Gramene" id="TraesCSU03G0281100.1">
    <property type="protein sequence ID" value="TraesCSU03G0281100.1.CDS1"/>
    <property type="gene ID" value="TraesCSU03G0281100"/>
</dbReference>
<gene>
    <name evidence="5" type="primary">LOC123176464</name>
</gene>
<dbReference type="InterPro" id="IPR026961">
    <property type="entry name" value="PGG_dom"/>
</dbReference>
<evidence type="ECO:0000259" key="3">
    <source>
        <dbReference type="Pfam" id="PF13962"/>
    </source>
</evidence>